<gene>
    <name evidence="1" type="ORF">LCGC14_1800670</name>
</gene>
<organism evidence="1">
    <name type="scientific">marine sediment metagenome</name>
    <dbReference type="NCBI Taxonomy" id="412755"/>
    <lineage>
        <taxon>unclassified sequences</taxon>
        <taxon>metagenomes</taxon>
        <taxon>ecological metagenomes</taxon>
    </lineage>
</organism>
<proteinExistence type="predicted"/>
<dbReference type="AlphaFoldDB" id="A0A0F9GPW4"/>
<protein>
    <submittedName>
        <fullName evidence="1">Uncharacterized protein</fullName>
    </submittedName>
</protein>
<evidence type="ECO:0000313" key="1">
    <source>
        <dbReference type="EMBL" id="KKM00814.1"/>
    </source>
</evidence>
<sequence length="66" mass="7566">MSIWRENPEWFDEWLEERALAGEFGEQLQQQAEAGDFIACEQWALLDTDGSLGAQATEDYCTRLVP</sequence>
<accession>A0A0F9GPW4</accession>
<reference evidence="1" key="1">
    <citation type="journal article" date="2015" name="Nature">
        <title>Complex archaea that bridge the gap between prokaryotes and eukaryotes.</title>
        <authorList>
            <person name="Spang A."/>
            <person name="Saw J.H."/>
            <person name="Jorgensen S.L."/>
            <person name="Zaremba-Niedzwiedzka K."/>
            <person name="Martijn J."/>
            <person name="Lind A.E."/>
            <person name="van Eijk R."/>
            <person name="Schleper C."/>
            <person name="Guy L."/>
            <person name="Ettema T.J."/>
        </authorList>
    </citation>
    <scope>NUCLEOTIDE SEQUENCE</scope>
</reference>
<comment type="caution">
    <text evidence="1">The sequence shown here is derived from an EMBL/GenBank/DDBJ whole genome shotgun (WGS) entry which is preliminary data.</text>
</comment>
<dbReference type="EMBL" id="LAZR01017344">
    <property type="protein sequence ID" value="KKM00814.1"/>
    <property type="molecule type" value="Genomic_DNA"/>
</dbReference>
<name>A0A0F9GPW4_9ZZZZ</name>